<dbReference type="PANTHER" id="PTHR40106:SF1">
    <property type="entry name" value="INNER MEMBRANE PROTEIN RCLC"/>
    <property type="match status" value="1"/>
</dbReference>
<dbReference type="PANTHER" id="PTHR40106">
    <property type="entry name" value="INNER MEMBRANE PROTEIN RCLC"/>
    <property type="match status" value="1"/>
</dbReference>
<keyword evidence="1" id="KW-0812">Transmembrane</keyword>
<dbReference type="GO" id="GO:0005886">
    <property type="term" value="C:plasma membrane"/>
    <property type="evidence" value="ECO:0007669"/>
    <property type="project" value="TreeGrafter"/>
</dbReference>
<sequence>MNANIGMYERGVAAGLRWTLVLIFALFGTAKFAAYEAQGVATLAASYPLFGWMYPLLGERGASNVIGTIELATGAMIAAGAWSTRAGLVGGLMGVATFYITLSFAIGAPAFWESGYDAPFLGRTGQFLIKDVVLLAACAAIAVDGLRRMIDRTA</sequence>
<feature type="transmembrane region" description="Helical" evidence="1">
    <location>
        <begin position="89"/>
        <end position="112"/>
    </location>
</feature>
<dbReference type="EMBL" id="NBBI01000001">
    <property type="protein sequence ID" value="OWK33573.1"/>
    <property type="molecule type" value="Genomic_DNA"/>
</dbReference>
<organism evidence="2 3">
    <name type="scientific">Sphingomonas dokdonensis</name>
    <dbReference type="NCBI Taxonomy" id="344880"/>
    <lineage>
        <taxon>Bacteria</taxon>
        <taxon>Pseudomonadati</taxon>
        <taxon>Pseudomonadota</taxon>
        <taxon>Alphaproteobacteria</taxon>
        <taxon>Sphingomonadales</taxon>
        <taxon>Sphingomonadaceae</taxon>
        <taxon>Sphingomonas</taxon>
    </lineage>
</organism>
<dbReference type="Pfam" id="PF04224">
    <property type="entry name" value="DUF417"/>
    <property type="match status" value="1"/>
</dbReference>
<keyword evidence="1" id="KW-1133">Transmembrane helix</keyword>
<evidence type="ECO:0000313" key="3">
    <source>
        <dbReference type="Proteomes" id="UP000197290"/>
    </source>
</evidence>
<keyword evidence="3" id="KW-1185">Reference proteome</keyword>
<evidence type="ECO:0000313" key="2">
    <source>
        <dbReference type="EMBL" id="OWK33573.1"/>
    </source>
</evidence>
<feature type="transmembrane region" description="Helical" evidence="1">
    <location>
        <begin position="62"/>
        <end position="82"/>
    </location>
</feature>
<dbReference type="InterPro" id="IPR007339">
    <property type="entry name" value="RclC-like"/>
</dbReference>
<gene>
    <name evidence="2" type="primary">rclC</name>
    <name evidence="2" type="ORF">SPDO_04540</name>
</gene>
<reference evidence="2 3" key="1">
    <citation type="submission" date="2017-03" db="EMBL/GenBank/DDBJ databases">
        <title>Genome sequence of Sphingomonas dokdonensis DSM 21029.</title>
        <authorList>
            <person name="Poehlein A."/>
            <person name="Wuebbeler J.H."/>
            <person name="Steinbuechel A."/>
            <person name="Daniel R."/>
        </authorList>
    </citation>
    <scope>NUCLEOTIDE SEQUENCE [LARGE SCALE GENOMIC DNA]</scope>
    <source>
        <strain evidence="2 3">DSM 21029</strain>
    </source>
</reference>
<dbReference type="OrthoDB" id="1118972at2"/>
<comment type="caution">
    <text evidence="2">The sequence shown here is derived from an EMBL/GenBank/DDBJ whole genome shotgun (WGS) entry which is preliminary data.</text>
</comment>
<keyword evidence="1" id="KW-0472">Membrane</keyword>
<dbReference type="RefSeq" id="WP_088365804.1">
    <property type="nucleotide sequence ID" value="NZ_NBBI01000001.1"/>
</dbReference>
<name>A0A245ZUZ5_9SPHN</name>
<protein>
    <submittedName>
        <fullName evidence="2">Inner membrane protein RclC</fullName>
    </submittedName>
</protein>
<proteinExistence type="predicted"/>
<evidence type="ECO:0000256" key="1">
    <source>
        <dbReference type="SAM" id="Phobius"/>
    </source>
</evidence>
<dbReference type="GO" id="GO:1901530">
    <property type="term" value="P:response to hypochlorite"/>
    <property type="evidence" value="ECO:0007669"/>
    <property type="project" value="TreeGrafter"/>
</dbReference>
<feature type="transmembrane region" description="Helical" evidence="1">
    <location>
        <begin position="132"/>
        <end position="150"/>
    </location>
</feature>
<accession>A0A245ZUZ5</accession>
<dbReference type="Proteomes" id="UP000197290">
    <property type="component" value="Unassembled WGS sequence"/>
</dbReference>
<dbReference type="AlphaFoldDB" id="A0A245ZUZ5"/>